<dbReference type="HOGENOM" id="CLU_2396362_0_0_3"/>
<proteinExistence type="predicted"/>
<accession>I4IR55</accession>
<name>I4IR55_MICAE</name>
<organism evidence="1 2">
    <name type="scientific">Microcystis aeruginosa PCC 9701</name>
    <dbReference type="NCBI Taxonomy" id="721123"/>
    <lineage>
        <taxon>Bacteria</taxon>
        <taxon>Bacillati</taxon>
        <taxon>Cyanobacteriota</taxon>
        <taxon>Cyanophyceae</taxon>
        <taxon>Oscillatoriophycideae</taxon>
        <taxon>Chroococcales</taxon>
        <taxon>Microcystaceae</taxon>
        <taxon>Microcystis</taxon>
    </lineage>
</organism>
<reference evidence="1 2" key="1">
    <citation type="submission" date="2012-04" db="EMBL/GenBank/DDBJ databases">
        <authorList>
            <person name="Genoscope - CEA"/>
        </authorList>
    </citation>
    <scope>NUCLEOTIDE SEQUENCE [LARGE SCALE GENOMIC DNA]</scope>
    <source>
        <strain evidence="1 2">9701</strain>
    </source>
</reference>
<dbReference type="EMBL" id="CAIQ01000191">
    <property type="protein sequence ID" value="CCI36779.1"/>
    <property type="molecule type" value="Genomic_DNA"/>
</dbReference>
<dbReference type="Proteomes" id="UP000004047">
    <property type="component" value="Unassembled WGS sequence"/>
</dbReference>
<comment type="caution">
    <text evidence="1">The sequence shown here is derived from an EMBL/GenBank/DDBJ whole genome shotgun (WGS) entry which is preliminary data.</text>
</comment>
<evidence type="ECO:0000313" key="2">
    <source>
        <dbReference type="Proteomes" id="UP000004047"/>
    </source>
</evidence>
<dbReference type="AlphaFoldDB" id="I4IR55"/>
<gene>
    <name evidence="1" type="ORF">MICAK_2700001</name>
</gene>
<sequence>MTDIHARMLAKPAFVVTQIKKNGITPSASLVIRVTKPHLVYQKFELKNPLLVGKKAKSEYFLLMRDKEQQIEVKINLSPENYRQFLETMTEDQ</sequence>
<evidence type="ECO:0000313" key="1">
    <source>
        <dbReference type="EMBL" id="CCI36779.1"/>
    </source>
</evidence>
<protein>
    <submittedName>
        <fullName evidence="1">Uncharacterized protein</fullName>
    </submittedName>
</protein>